<organism evidence="1 2">
    <name type="scientific">Rhabditophanes sp. KR3021</name>
    <dbReference type="NCBI Taxonomy" id="114890"/>
    <lineage>
        <taxon>Eukaryota</taxon>
        <taxon>Metazoa</taxon>
        <taxon>Ecdysozoa</taxon>
        <taxon>Nematoda</taxon>
        <taxon>Chromadorea</taxon>
        <taxon>Rhabditida</taxon>
        <taxon>Tylenchina</taxon>
        <taxon>Panagrolaimomorpha</taxon>
        <taxon>Strongyloidoidea</taxon>
        <taxon>Alloionematidae</taxon>
        <taxon>Rhabditophanes</taxon>
    </lineage>
</organism>
<protein>
    <submittedName>
        <fullName evidence="2">TPR_REGION domain-containing protein</fullName>
    </submittedName>
</protein>
<evidence type="ECO:0000313" key="2">
    <source>
        <dbReference type="WBParaSite" id="RSKR_0000429500.1"/>
    </source>
</evidence>
<reference evidence="2" key="1">
    <citation type="submission" date="2016-11" db="UniProtKB">
        <authorList>
            <consortium name="WormBaseParasite"/>
        </authorList>
    </citation>
    <scope>IDENTIFICATION</scope>
    <source>
        <strain evidence="2">KR3021</strain>
    </source>
</reference>
<dbReference type="WBParaSite" id="RSKR_0000429500.1">
    <property type="protein sequence ID" value="RSKR_0000429500.1"/>
    <property type="gene ID" value="RSKR_0000429500"/>
</dbReference>
<proteinExistence type="predicted"/>
<evidence type="ECO:0000313" key="1">
    <source>
        <dbReference type="Proteomes" id="UP000095286"/>
    </source>
</evidence>
<name>A0AC35TU20_9BILA</name>
<sequence>MQSLKFIRTLSLARNNLLRAGRANGGSAKQLTKKVIIGTGATGTLLGLSFWGSSTPKEDENKFSALPSNDKGQKNLTLIIRETDALYDNYLIDNAYAILRKHANGDEPELLWRLARVVCEMGKQSKDPEVRKKLFIEAHGYCKKALENQHVSGCFGAEKWMAILLDYVGEIEGTKSRIKKSYQVKEHLERAVELNPFDATTYHILGVWHFTFADMPTYQKYLAAAIFATPPSSTYEEALRYFEKSDAISKNYSTNTYYIGECYSKLNMKDEARIYYLKAFKAPVITIDDKKAHENSLAKLKAIGMKTSELV</sequence>
<dbReference type="Proteomes" id="UP000095286">
    <property type="component" value="Unplaced"/>
</dbReference>
<accession>A0AC35TU20</accession>